<protein>
    <recommendedName>
        <fullName evidence="3">Roadblock/LAMTOR2 domain-containing protein</fullName>
    </recommendedName>
</protein>
<sequence length="134" mass="14889">VNTPVPDQMSAMVVLQDTLEEVLDLSRASVILLNDKDGVLIARADSPSSSFDIDPWLATTFVNALEQFNKLQLGDTLSVTSEFDNVIIIQFNLLPLIVTFCIKPQANIGLIYALFPQLLSRLQPIRNKLLSDFN</sequence>
<dbReference type="PANTHER" id="PTHR13378:SF1">
    <property type="entry name" value="RAGULATOR COMPLEX PROTEIN LAMTOR3"/>
    <property type="match status" value="1"/>
</dbReference>
<name>A0A0H5QK45_9EUKA</name>
<comment type="similarity">
    <text evidence="1">Belongs to the LAMTOR3 family.</text>
</comment>
<dbReference type="EMBL" id="HACM01001244">
    <property type="protein sequence ID" value="CRZ01686.1"/>
    <property type="molecule type" value="Transcribed_RNA"/>
</dbReference>
<evidence type="ECO:0000256" key="1">
    <source>
        <dbReference type="ARBA" id="ARBA00005356"/>
    </source>
</evidence>
<dbReference type="GO" id="GO:0032008">
    <property type="term" value="P:positive regulation of TOR signaling"/>
    <property type="evidence" value="ECO:0007669"/>
    <property type="project" value="TreeGrafter"/>
</dbReference>
<evidence type="ECO:0000313" key="2">
    <source>
        <dbReference type="EMBL" id="CRZ01686.1"/>
    </source>
</evidence>
<reference evidence="2" key="1">
    <citation type="submission" date="2015-04" db="EMBL/GenBank/DDBJ databases">
        <title>The genome sequence of the plant pathogenic Rhizarian Plasmodiophora brassicae reveals insights in its biotrophic life cycle and the origin of chitin synthesis.</title>
        <authorList>
            <person name="Schwelm A."/>
            <person name="Fogelqvist J."/>
            <person name="Knaust A."/>
            <person name="Julke S."/>
            <person name="Lilja T."/>
            <person name="Dhandapani V."/>
            <person name="Bonilla-Rosso G."/>
            <person name="Karlsson M."/>
            <person name="Shevchenko A."/>
            <person name="Choi S.R."/>
            <person name="Kim H.G."/>
            <person name="Park J.Y."/>
            <person name="Lim Y.P."/>
            <person name="Ludwig-Muller J."/>
            <person name="Dixelius C."/>
        </authorList>
    </citation>
    <scope>NUCLEOTIDE SEQUENCE</scope>
    <source>
        <tissue evidence="2">Potato root galls</tissue>
    </source>
</reference>
<dbReference type="GO" id="GO:0071230">
    <property type="term" value="P:cellular response to amino acid stimulus"/>
    <property type="evidence" value="ECO:0007669"/>
    <property type="project" value="TreeGrafter"/>
</dbReference>
<dbReference type="PANTHER" id="PTHR13378">
    <property type="entry name" value="REGULATOR COMPLEX PROTEIN LAMTOR3"/>
    <property type="match status" value="1"/>
</dbReference>
<organism evidence="2">
    <name type="scientific">Spongospora subterranea</name>
    <dbReference type="NCBI Taxonomy" id="70186"/>
    <lineage>
        <taxon>Eukaryota</taxon>
        <taxon>Sar</taxon>
        <taxon>Rhizaria</taxon>
        <taxon>Endomyxa</taxon>
        <taxon>Phytomyxea</taxon>
        <taxon>Plasmodiophorida</taxon>
        <taxon>Plasmodiophoridae</taxon>
        <taxon>Spongospora</taxon>
    </lineage>
</organism>
<dbReference type="Pfam" id="PF08923">
    <property type="entry name" value="MAPKK1_Int"/>
    <property type="match status" value="1"/>
</dbReference>
<accession>A0A0H5QK45</accession>
<dbReference type="GO" id="GO:0071986">
    <property type="term" value="C:Ragulator complex"/>
    <property type="evidence" value="ECO:0007669"/>
    <property type="project" value="TreeGrafter"/>
</dbReference>
<feature type="non-terminal residue" evidence="2">
    <location>
        <position position="1"/>
    </location>
</feature>
<dbReference type="AlphaFoldDB" id="A0A0H5QK45"/>
<evidence type="ECO:0008006" key="3">
    <source>
        <dbReference type="Google" id="ProtNLM"/>
    </source>
</evidence>
<dbReference type="SMART" id="SM01278">
    <property type="entry name" value="MAPKK1_Int"/>
    <property type="match status" value="1"/>
</dbReference>
<dbReference type="SUPFAM" id="SSF103196">
    <property type="entry name" value="Roadblock/LC7 domain"/>
    <property type="match status" value="1"/>
</dbReference>
<dbReference type="InterPro" id="IPR015019">
    <property type="entry name" value="LAMTOR3"/>
</dbReference>
<dbReference type="Gene3D" id="3.30.450.30">
    <property type="entry name" value="Dynein light chain 2a, cytoplasmic"/>
    <property type="match status" value="1"/>
</dbReference>
<proteinExistence type="inferred from homology"/>